<dbReference type="Proteomes" id="UP001429984">
    <property type="component" value="Unassembled WGS sequence"/>
</dbReference>
<protein>
    <recommendedName>
        <fullName evidence="2">EF-hand domain-containing protein</fullName>
    </recommendedName>
</protein>
<keyword evidence="4" id="KW-1185">Reference proteome</keyword>
<dbReference type="Pfam" id="PF13202">
    <property type="entry name" value="EF-hand_5"/>
    <property type="match status" value="1"/>
</dbReference>
<sequence>MKTPIRIQTRCQPLHASEGLSPIQWLLIPLLLAVPPRLHAQQSTQQTEATRSVERGAPQTAPPPVTEQAADPIDHARDGLPTPVQGNEDPMSSRPPPALSQAVASSPEPAAGSTLWMQLDRDQDGRISATESRADAGFSTRFASLDANSDGFVTDAEYHVQSQGVDKP</sequence>
<dbReference type="Gene3D" id="1.10.238.10">
    <property type="entry name" value="EF-hand"/>
    <property type="match status" value="1"/>
</dbReference>
<dbReference type="InterPro" id="IPR002048">
    <property type="entry name" value="EF_hand_dom"/>
</dbReference>
<evidence type="ECO:0000256" key="1">
    <source>
        <dbReference type="SAM" id="MobiDB-lite"/>
    </source>
</evidence>
<proteinExistence type="predicted"/>
<evidence type="ECO:0000313" key="4">
    <source>
        <dbReference type="Proteomes" id="UP001429984"/>
    </source>
</evidence>
<dbReference type="PROSITE" id="PS00018">
    <property type="entry name" value="EF_HAND_1"/>
    <property type="match status" value="1"/>
</dbReference>
<feature type="domain" description="EF-hand" evidence="2">
    <location>
        <begin position="118"/>
        <end position="131"/>
    </location>
</feature>
<dbReference type="RefSeq" id="WP_194931625.1">
    <property type="nucleotide sequence ID" value="NZ_JADLZT010000007.1"/>
</dbReference>
<feature type="compositionally biased region" description="Polar residues" evidence="1">
    <location>
        <begin position="40"/>
        <end position="50"/>
    </location>
</feature>
<organism evidence="3 4">
    <name type="scientific">Lysobacter niastensis</name>
    <dbReference type="NCBI Taxonomy" id="380629"/>
    <lineage>
        <taxon>Bacteria</taxon>
        <taxon>Pseudomonadati</taxon>
        <taxon>Pseudomonadota</taxon>
        <taxon>Gammaproteobacteria</taxon>
        <taxon>Lysobacterales</taxon>
        <taxon>Lysobacteraceae</taxon>
        <taxon>Lysobacter</taxon>
    </lineage>
</organism>
<gene>
    <name evidence="3" type="ORF">IU514_13355</name>
</gene>
<dbReference type="InterPro" id="IPR018247">
    <property type="entry name" value="EF_Hand_1_Ca_BS"/>
</dbReference>
<comment type="caution">
    <text evidence="3">The sequence shown here is derived from an EMBL/GenBank/DDBJ whole genome shotgun (WGS) entry which is preliminary data.</text>
</comment>
<name>A0ABS0B7Y0_9GAMM</name>
<evidence type="ECO:0000313" key="3">
    <source>
        <dbReference type="EMBL" id="MBF6025013.1"/>
    </source>
</evidence>
<accession>A0ABS0B7Y0</accession>
<reference evidence="3 4" key="1">
    <citation type="submission" date="2020-11" db="EMBL/GenBank/DDBJ databases">
        <title>Draft Genome Sequence and Secondary Metabolite Biosynthetic Potential of the Lysobacter niastensis Type strain DSM 18481.</title>
        <authorList>
            <person name="Turrini P."/>
            <person name="Artuso I."/>
            <person name="Tescari M."/>
            <person name="Lugli G.A."/>
            <person name="Frangipani E."/>
            <person name="Ventura M."/>
            <person name="Visca P."/>
        </authorList>
    </citation>
    <scope>NUCLEOTIDE SEQUENCE [LARGE SCALE GENOMIC DNA]</scope>
    <source>
        <strain evidence="3 4">DSM 18481</strain>
    </source>
</reference>
<dbReference type="EMBL" id="JADLZT010000007">
    <property type="protein sequence ID" value="MBF6025013.1"/>
    <property type="molecule type" value="Genomic_DNA"/>
</dbReference>
<feature type="region of interest" description="Disordered" evidence="1">
    <location>
        <begin position="39"/>
        <end position="133"/>
    </location>
</feature>
<evidence type="ECO:0000259" key="2">
    <source>
        <dbReference type="Pfam" id="PF13202"/>
    </source>
</evidence>